<feature type="region of interest" description="Disordered" evidence="1">
    <location>
        <begin position="140"/>
        <end position="166"/>
    </location>
</feature>
<dbReference type="RefSeq" id="WP_239261911.1">
    <property type="nucleotide sequence ID" value="NZ_JAKRCV010000004.1"/>
</dbReference>
<keyword evidence="2" id="KW-0472">Membrane</keyword>
<dbReference type="InterPro" id="IPR037185">
    <property type="entry name" value="EmrE-like"/>
</dbReference>
<keyword evidence="4" id="KW-1185">Reference proteome</keyword>
<dbReference type="Proteomes" id="UP001521931">
    <property type="component" value="Unassembled WGS sequence"/>
</dbReference>
<evidence type="ECO:0000313" key="3">
    <source>
        <dbReference type="EMBL" id="MCG7320730.1"/>
    </source>
</evidence>
<gene>
    <name evidence="3" type="ORF">MHL29_02315</name>
</gene>
<feature type="transmembrane region" description="Helical" evidence="2">
    <location>
        <begin position="228"/>
        <end position="247"/>
    </location>
</feature>
<feature type="transmembrane region" description="Helical" evidence="2">
    <location>
        <begin position="119"/>
        <end position="136"/>
    </location>
</feature>
<reference evidence="3 4" key="1">
    <citation type="submission" date="2022-02" db="EMBL/GenBank/DDBJ databases">
        <title>Uncovering new skin microbiome diversity through culturing and metagenomics.</title>
        <authorList>
            <person name="Conlan S."/>
            <person name="Deming C."/>
            <person name="Nisc Comparative Sequencing Program N."/>
            <person name="Segre J.A."/>
        </authorList>
    </citation>
    <scope>NUCLEOTIDE SEQUENCE [LARGE SCALE GENOMIC DNA]</scope>
    <source>
        <strain evidence="3 4">ACRQZ</strain>
    </source>
</reference>
<sequence length="319" mass="31596">MLAIPLAIPLALASAVLYGVSDFLSGVQSRRRHFLIVGAVAQTFSATGITLVALAQRQPLTQDALLWGAAASIGHCSGTLMLMRGLARGSMHVAGPLSAVCAAGLPVVLGVVLGERPSPLAVVGIVLALPAVWAVAAGESDPGSAPGETHLVEPDHGRMPSAPPPARRAGVRDGLLAGVGFAVFFIALAQAGPGSGSWPVAVCQLVSLVVMWGIVAQQRPAGSVRAALPAWIVGVTGALGSLTYFLAGRSGGEAAGQAGEAAGQAGVAAGQLTVVPVVASLYPAFTVLLAMALLGERASRAQVAGLVACAVAVALIAAG</sequence>
<keyword evidence="2" id="KW-1133">Transmembrane helix</keyword>
<dbReference type="SUPFAM" id="SSF103481">
    <property type="entry name" value="Multidrug resistance efflux transporter EmrE"/>
    <property type="match status" value="2"/>
</dbReference>
<feature type="transmembrane region" description="Helical" evidence="2">
    <location>
        <begin position="34"/>
        <end position="54"/>
    </location>
</feature>
<protein>
    <submittedName>
        <fullName evidence="3">EamA family transporter</fullName>
    </submittedName>
</protein>
<name>A0ABS9PYM0_9MICO</name>
<evidence type="ECO:0000256" key="2">
    <source>
        <dbReference type="SAM" id="Phobius"/>
    </source>
</evidence>
<proteinExistence type="predicted"/>
<feature type="transmembrane region" description="Helical" evidence="2">
    <location>
        <begin position="198"/>
        <end position="216"/>
    </location>
</feature>
<keyword evidence="2" id="KW-0812">Transmembrane</keyword>
<feature type="transmembrane region" description="Helical" evidence="2">
    <location>
        <begin position="267"/>
        <end position="294"/>
    </location>
</feature>
<comment type="caution">
    <text evidence="3">The sequence shown here is derived from an EMBL/GenBank/DDBJ whole genome shotgun (WGS) entry which is preliminary data.</text>
</comment>
<feature type="transmembrane region" description="Helical" evidence="2">
    <location>
        <begin position="6"/>
        <end position="27"/>
    </location>
</feature>
<evidence type="ECO:0000256" key="1">
    <source>
        <dbReference type="SAM" id="MobiDB-lite"/>
    </source>
</evidence>
<organism evidence="3 4">
    <name type="scientific">Arsenicicoccus bolidensis</name>
    <dbReference type="NCBI Taxonomy" id="229480"/>
    <lineage>
        <taxon>Bacteria</taxon>
        <taxon>Bacillati</taxon>
        <taxon>Actinomycetota</taxon>
        <taxon>Actinomycetes</taxon>
        <taxon>Micrococcales</taxon>
        <taxon>Intrasporangiaceae</taxon>
        <taxon>Arsenicicoccus</taxon>
    </lineage>
</organism>
<feature type="transmembrane region" description="Helical" evidence="2">
    <location>
        <begin position="93"/>
        <end position="113"/>
    </location>
</feature>
<feature type="transmembrane region" description="Helical" evidence="2">
    <location>
        <begin position="301"/>
        <end position="318"/>
    </location>
</feature>
<dbReference type="EMBL" id="JAKRCV010000004">
    <property type="protein sequence ID" value="MCG7320730.1"/>
    <property type="molecule type" value="Genomic_DNA"/>
</dbReference>
<evidence type="ECO:0000313" key="4">
    <source>
        <dbReference type="Proteomes" id="UP001521931"/>
    </source>
</evidence>
<accession>A0ABS9PYM0</accession>